<dbReference type="EMBL" id="CAAALY010117325">
    <property type="protein sequence ID" value="VEL30962.1"/>
    <property type="molecule type" value="Genomic_DNA"/>
</dbReference>
<comment type="caution">
    <text evidence="2">The sequence shown here is derived from an EMBL/GenBank/DDBJ whole genome shotgun (WGS) entry which is preliminary data.</text>
</comment>
<dbReference type="AlphaFoldDB" id="A0A3S5AX91"/>
<sequence>MPSFLTRKQTSICEKLLLPEAKPQRASENSSSCSSALTNRSLCLFSVPFSVRNLVVREIASAPGQPSRDVSDAAGPSSAGRPQSRGRRQPDPVGASGGEPTGLTGLELAWSVPSREASASHHNEIGSPFWIEEYQVVILSQEANRPA</sequence>
<organism evidence="2 3">
    <name type="scientific">Protopolystoma xenopodis</name>
    <dbReference type="NCBI Taxonomy" id="117903"/>
    <lineage>
        <taxon>Eukaryota</taxon>
        <taxon>Metazoa</taxon>
        <taxon>Spiralia</taxon>
        <taxon>Lophotrochozoa</taxon>
        <taxon>Platyhelminthes</taxon>
        <taxon>Monogenea</taxon>
        <taxon>Polyopisthocotylea</taxon>
        <taxon>Polystomatidea</taxon>
        <taxon>Polystomatidae</taxon>
        <taxon>Protopolystoma</taxon>
    </lineage>
</organism>
<dbReference type="Proteomes" id="UP000784294">
    <property type="component" value="Unassembled WGS sequence"/>
</dbReference>
<evidence type="ECO:0000313" key="2">
    <source>
        <dbReference type="EMBL" id="VEL30962.1"/>
    </source>
</evidence>
<evidence type="ECO:0000256" key="1">
    <source>
        <dbReference type="SAM" id="MobiDB-lite"/>
    </source>
</evidence>
<gene>
    <name evidence="2" type="ORF">PXEA_LOCUS24402</name>
</gene>
<feature type="non-terminal residue" evidence="2">
    <location>
        <position position="147"/>
    </location>
</feature>
<evidence type="ECO:0000313" key="3">
    <source>
        <dbReference type="Proteomes" id="UP000784294"/>
    </source>
</evidence>
<feature type="region of interest" description="Disordered" evidence="1">
    <location>
        <begin position="60"/>
        <end position="117"/>
    </location>
</feature>
<keyword evidence="3" id="KW-1185">Reference proteome</keyword>
<proteinExistence type="predicted"/>
<protein>
    <submittedName>
        <fullName evidence="2">Uncharacterized protein</fullName>
    </submittedName>
</protein>
<accession>A0A3S5AX91</accession>
<name>A0A3S5AX91_9PLAT</name>
<reference evidence="2" key="1">
    <citation type="submission" date="2018-11" db="EMBL/GenBank/DDBJ databases">
        <authorList>
            <consortium name="Pathogen Informatics"/>
        </authorList>
    </citation>
    <scope>NUCLEOTIDE SEQUENCE</scope>
</reference>